<proteinExistence type="inferred from homology"/>
<sequence length="284" mass="30237">MGAVLLGAAGALAAAPAPDAAQAQRSKPSGAEPLVGVVVARHTLDLTAQQDGRLQVLKVNLGDRVTSGQVLAQLELEPLQLEAAARQAQFQAAQAEVSRTELLLLQSQQRLKREQRIQAFTAAEAVETAETEVALAKVNVELAQARRAEAKAVLDAASRNLELARIRAPFAGRVTELYQVPGVTVGRATPVVRLVSEELKLRFAVPEHVAPKVRLGTPVRVHLPALGLTLDGEVDSLAPEVDVSSRHQKAEARLRLDSSLRDRLATGLLADVELGPPPVSRQTP</sequence>
<evidence type="ECO:0000313" key="6">
    <source>
        <dbReference type="Proteomes" id="UP000009026"/>
    </source>
</evidence>
<comment type="similarity">
    <text evidence="1">Belongs to the membrane fusion protein (MFP) (TC 8.A.1) family.</text>
</comment>
<dbReference type="Gene3D" id="1.10.287.470">
    <property type="entry name" value="Helix hairpin bin"/>
    <property type="match status" value="1"/>
</dbReference>
<dbReference type="eggNOG" id="COG0845">
    <property type="taxonomic scope" value="Bacteria"/>
</dbReference>
<dbReference type="Proteomes" id="UP000009026">
    <property type="component" value="Chromosome"/>
</dbReference>
<dbReference type="KEGG" id="mym:A176_005608"/>
<dbReference type="RefSeq" id="WP_002635441.1">
    <property type="nucleotide sequence ID" value="NZ_CP012109.1"/>
</dbReference>
<dbReference type="GO" id="GO:0015562">
    <property type="term" value="F:efflux transmembrane transporter activity"/>
    <property type="evidence" value="ECO:0007669"/>
    <property type="project" value="TreeGrafter"/>
</dbReference>
<gene>
    <name evidence="5" type="ORF">A176_005608</name>
</gene>
<dbReference type="STRING" id="1297742.A176_005608"/>
<evidence type="ECO:0000313" key="5">
    <source>
        <dbReference type="EMBL" id="AKQ68696.1"/>
    </source>
</evidence>
<accession>A0A0H4WZ19</accession>
<dbReference type="InterPro" id="IPR058625">
    <property type="entry name" value="MdtA-like_BSH"/>
</dbReference>
<dbReference type="AlphaFoldDB" id="A0A0H4WZ19"/>
<feature type="domain" description="Multidrug resistance protein MdtA-like barrel-sandwich hybrid" evidence="3">
    <location>
        <begin position="44"/>
        <end position="187"/>
    </location>
</feature>
<dbReference type="Gene3D" id="2.40.50.100">
    <property type="match status" value="1"/>
</dbReference>
<dbReference type="NCBIfam" id="TIGR01730">
    <property type="entry name" value="RND_mfp"/>
    <property type="match status" value="1"/>
</dbReference>
<dbReference type="SUPFAM" id="SSF111369">
    <property type="entry name" value="HlyD-like secretion proteins"/>
    <property type="match status" value="1"/>
</dbReference>
<dbReference type="PANTHER" id="PTHR30469:SF15">
    <property type="entry name" value="HLYD FAMILY OF SECRETION PROTEINS"/>
    <property type="match status" value="1"/>
</dbReference>
<dbReference type="PATRIC" id="fig|1297742.4.peg.5704"/>
<dbReference type="PANTHER" id="PTHR30469">
    <property type="entry name" value="MULTIDRUG RESISTANCE PROTEIN MDTA"/>
    <property type="match status" value="1"/>
</dbReference>
<evidence type="ECO:0000259" key="4">
    <source>
        <dbReference type="Pfam" id="PF25954"/>
    </source>
</evidence>
<feature type="coiled-coil region" evidence="2">
    <location>
        <begin position="126"/>
        <end position="167"/>
    </location>
</feature>
<name>A0A0H4WZ19_9BACT</name>
<organism evidence="5 6">
    <name type="scientific">Pseudomyxococcus hansupus</name>
    <dbReference type="NCBI Taxonomy" id="1297742"/>
    <lineage>
        <taxon>Bacteria</taxon>
        <taxon>Pseudomonadati</taxon>
        <taxon>Myxococcota</taxon>
        <taxon>Myxococcia</taxon>
        <taxon>Myxococcales</taxon>
        <taxon>Cystobacterineae</taxon>
        <taxon>Myxococcaceae</taxon>
        <taxon>Pseudomyxococcus</taxon>
    </lineage>
</organism>
<dbReference type="InterPro" id="IPR058792">
    <property type="entry name" value="Beta-barrel_RND_2"/>
</dbReference>
<feature type="domain" description="CusB-like beta-barrel" evidence="4">
    <location>
        <begin position="202"/>
        <end position="275"/>
    </location>
</feature>
<dbReference type="GO" id="GO:1990281">
    <property type="term" value="C:efflux pump complex"/>
    <property type="evidence" value="ECO:0007669"/>
    <property type="project" value="TreeGrafter"/>
</dbReference>
<evidence type="ECO:0000256" key="1">
    <source>
        <dbReference type="ARBA" id="ARBA00009477"/>
    </source>
</evidence>
<evidence type="ECO:0000256" key="2">
    <source>
        <dbReference type="SAM" id="Coils"/>
    </source>
</evidence>
<dbReference type="Gene3D" id="2.40.30.170">
    <property type="match status" value="1"/>
</dbReference>
<dbReference type="Pfam" id="PF25954">
    <property type="entry name" value="Beta-barrel_RND_2"/>
    <property type="match status" value="1"/>
</dbReference>
<reference evidence="5 6" key="1">
    <citation type="journal article" date="2016" name="PLoS ONE">
        <title>Complete Genome Sequence and Comparative Genomics of a Novel Myxobacterium Myxococcus hansupus.</title>
        <authorList>
            <person name="Sharma G."/>
            <person name="Narwani T."/>
            <person name="Subramanian S."/>
        </authorList>
    </citation>
    <scope>NUCLEOTIDE SEQUENCE [LARGE SCALE GENOMIC DNA]</scope>
    <source>
        <strain evidence="6">mixupus</strain>
    </source>
</reference>
<dbReference type="InterPro" id="IPR006143">
    <property type="entry name" value="RND_pump_MFP"/>
</dbReference>
<dbReference type="EMBL" id="CP012109">
    <property type="protein sequence ID" value="AKQ68696.1"/>
    <property type="molecule type" value="Genomic_DNA"/>
</dbReference>
<protein>
    <submittedName>
        <fullName evidence="5">Macrolide-specific efflux protein MacA</fullName>
    </submittedName>
</protein>
<dbReference type="Pfam" id="PF25917">
    <property type="entry name" value="BSH_RND"/>
    <property type="match status" value="1"/>
</dbReference>
<evidence type="ECO:0000259" key="3">
    <source>
        <dbReference type="Pfam" id="PF25917"/>
    </source>
</evidence>
<keyword evidence="2" id="KW-0175">Coiled coil</keyword>
<keyword evidence="6" id="KW-1185">Reference proteome</keyword>